<name>A0A0C2WN84_AMAMK</name>
<organism evidence="2 3">
    <name type="scientific">Amanita muscaria (strain Koide BX008)</name>
    <dbReference type="NCBI Taxonomy" id="946122"/>
    <lineage>
        <taxon>Eukaryota</taxon>
        <taxon>Fungi</taxon>
        <taxon>Dikarya</taxon>
        <taxon>Basidiomycota</taxon>
        <taxon>Agaricomycotina</taxon>
        <taxon>Agaricomycetes</taxon>
        <taxon>Agaricomycetidae</taxon>
        <taxon>Agaricales</taxon>
        <taxon>Pluteineae</taxon>
        <taxon>Amanitaceae</taxon>
        <taxon>Amanita</taxon>
    </lineage>
</organism>
<feature type="region of interest" description="Disordered" evidence="1">
    <location>
        <begin position="411"/>
        <end position="438"/>
    </location>
</feature>
<evidence type="ECO:0000313" key="3">
    <source>
        <dbReference type="Proteomes" id="UP000054549"/>
    </source>
</evidence>
<feature type="compositionally biased region" description="Low complexity" evidence="1">
    <location>
        <begin position="300"/>
        <end position="315"/>
    </location>
</feature>
<keyword evidence="3" id="KW-1185">Reference proteome</keyword>
<feature type="compositionally biased region" description="Low complexity" evidence="1">
    <location>
        <begin position="412"/>
        <end position="424"/>
    </location>
</feature>
<dbReference type="AlphaFoldDB" id="A0A0C2WN84"/>
<dbReference type="OrthoDB" id="2751409at2759"/>
<feature type="compositionally biased region" description="Acidic residues" evidence="1">
    <location>
        <begin position="427"/>
        <end position="437"/>
    </location>
</feature>
<proteinExistence type="predicted"/>
<gene>
    <name evidence="2" type="ORF">M378DRAFT_164933</name>
</gene>
<feature type="compositionally biased region" description="Low complexity" evidence="1">
    <location>
        <begin position="323"/>
        <end position="335"/>
    </location>
</feature>
<dbReference type="InParanoid" id="A0A0C2WN84"/>
<dbReference type="Proteomes" id="UP000054549">
    <property type="component" value="Unassembled WGS sequence"/>
</dbReference>
<dbReference type="HOGENOM" id="CLU_007279_0_1_1"/>
<sequence>MPGHGPALNWSGILVNFATALYEHDLIVNFISSDIGNQADMQRHSLDLVLLKFSTGEYHPLARRPQIHVQRSPEVEPWVVSKIVGDNLALVVHSDDGMFSDKLIIFEWKTGRRLLQHEATENAYSSLVFVSPELLLVTNRVLSHLEVWHIPPQQPNPKPPIQILSLQIPAVSLDYSLFDFDCYGESNPFLHSTPYLPTPRPFFSSPKNSIIMVTLRLSSNAGRRTSYNLIVHRRALLDRIHTLTSPSLLEQQECLSTWLTNEVTVHKTTDPENEFVELEARSELVSTMPHPRSSPRTHDFPTFPTSQTSQTLPTSHIFADPGTSSVSSGLSTDSSTSRCTFLQVPWAKWGPPVSRWFQLNETQAWCVTSSNGQRYAFSEPNPLNGRKLMVSVVDFNPHNFRRNAEMMARLQGGEAENNGSAGNNEEGKEEEEEEEFETLDHKGVFSEEVYMGLKCVVYRAPDEYDFDAVVMDEQRLLGVKLKRHNSGESVKVLYIG</sequence>
<accession>A0A0C2WN84</accession>
<reference evidence="2 3" key="1">
    <citation type="submission" date="2014-04" db="EMBL/GenBank/DDBJ databases">
        <title>Evolutionary Origins and Diversification of the Mycorrhizal Mutualists.</title>
        <authorList>
            <consortium name="DOE Joint Genome Institute"/>
            <consortium name="Mycorrhizal Genomics Consortium"/>
            <person name="Kohler A."/>
            <person name="Kuo A."/>
            <person name="Nagy L.G."/>
            <person name="Floudas D."/>
            <person name="Copeland A."/>
            <person name="Barry K.W."/>
            <person name="Cichocki N."/>
            <person name="Veneault-Fourrey C."/>
            <person name="LaButti K."/>
            <person name="Lindquist E.A."/>
            <person name="Lipzen A."/>
            <person name="Lundell T."/>
            <person name="Morin E."/>
            <person name="Murat C."/>
            <person name="Riley R."/>
            <person name="Ohm R."/>
            <person name="Sun H."/>
            <person name="Tunlid A."/>
            <person name="Henrissat B."/>
            <person name="Grigoriev I.V."/>
            <person name="Hibbett D.S."/>
            <person name="Martin F."/>
        </authorList>
    </citation>
    <scope>NUCLEOTIDE SEQUENCE [LARGE SCALE GENOMIC DNA]</scope>
    <source>
        <strain evidence="2 3">Koide BX008</strain>
    </source>
</reference>
<dbReference type="EMBL" id="KN818263">
    <property type="protein sequence ID" value="KIL63052.1"/>
    <property type="molecule type" value="Genomic_DNA"/>
</dbReference>
<feature type="region of interest" description="Disordered" evidence="1">
    <location>
        <begin position="286"/>
        <end position="335"/>
    </location>
</feature>
<evidence type="ECO:0000313" key="2">
    <source>
        <dbReference type="EMBL" id="KIL63052.1"/>
    </source>
</evidence>
<evidence type="ECO:0000256" key="1">
    <source>
        <dbReference type="SAM" id="MobiDB-lite"/>
    </source>
</evidence>
<protein>
    <submittedName>
        <fullName evidence="2">Uncharacterized protein</fullName>
    </submittedName>
</protein>
<feature type="non-terminal residue" evidence="2">
    <location>
        <position position="1"/>
    </location>
</feature>